<dbReference type="AlphaFoldDB" id="G0XZC1"/>
<accession>G0XZC1</accession>
<reference evidence="1" key="1">
    <citation type="journal article" date="2011" name="Mol. Plant Pathol.">
        <title>Identification of serine/threonine kinase and nucleotide-binding site-leucine-rich repeat (NBS-LRR) genes in the fire blight resistance quantitative trait locus of apple cultivar 'Evereste'.</title>
        <authorList>
            <person name="Parravicini G."/>
            <person name="Gessler C."/>
            <person name="Denance C."/>
            <person name="Lasserre-Zuber P."/>
            <person name="Vergne E."/>
            <person name="Brisset M.N."/>
            <person name="Patocchi A."/>
            <person name="Durel C.E."/>
            <person name="Broggini G.A."/>
        </authorList>
    </citation>
    <scope>NUCLEOTIDE SEQUENCE</scope>
</reference>
<sequence length="261" mass="29458">MSLRKCLDAEIYFLVTVALDSNIPGGGEDVVIGAAQLLEAAGLAVVRVLEQIQVVGDPEMASDWVQRWVRVWLGGFAAGGRSSRFGGHGEPERLGNRGERLICWVSAGFCRVWVQRDWRRRWGLLDVSRRLLFTANKAEEESECSERERERERNREVLGFGWGGIWVRCWDLQKTVRCGGEGQYSSLQTRGRKPDAIRNYNEDFTGLEMIRRLRLPPLLALVDESDESHHLRFGMFKMALSASGVGQHVPILVFGDIRIGS</sequence>
<proteinExistence type="predicted"/>
<protein>
    <submittedName>
        <fullName evidence="1">Uncharacterized protein</fullName>
    </submittedName>
</protein>
<dbReference type="EMBL" id="HQ445899">
    <property type="protein sequence ID" value="AEJ72561.1"/>
    <property type="molecule type" value="Genomic_DNA"/>
</dbReference>
<organism evidence="1">
    <name type="scientific">Malus domestica</name>
    <name type="common">Apple</name>
    <name type="synonym">Pyrus malus</name>
    <dbReference type="NCBI Taxonomy" id="3750"/>
    <lineage>
        <taxon>Eukaryota</taxon>
        <taxon>Viridiplantae</taxon>
        <taxon>Streptophyta</taxon>
        <taxon>Embryophyta</taxon>
        <taxon>Tracheophyta</taxon>
        <taxon>Spermatophyta</taxon>
        <taxon>Magnoliopsida</taxon>
        <taxon>eudicotyledons</taxon>
        <taxon>Gunneridae</taxon>
        <taxon>Pentapetalae</taxon>
        <taxon>rosids</taxon>
        <taxon>fabids</taxon>
        <taxon>Rosales</taxon>
        <taxon>Rosaceae</taxon>
        <taxon>Amygdaloideae</taxon>
        <taxon>Maleae</taxon>
        <taxon>Malus</taxon>
    </lineage>
</organism>
<name>G0XZC1_MALDO</name>
<evidence type="ECO:0000313" key="1">
    <source>
        <dbReference type="EMBL" id="AEJ72561.1"/>
    </source>
</evidence>